<dbReference type="GO" id="GO:0004722">
    <property type="term" value="F:protein serine/threonine phosphatase activity"/>
    <property type="evidence" value="ECO:0007669"/>
    <property type="project" value="InterPro"/>
</dbReference>
<dbReference type="InterPro" id="IPR000222">
    <property type="entry name" value="PP2C_BS"/>
</dbReference>
<dbReference type="InterPro" id="IPR001932">
    <property type="entry name" value="PPM-type_phosphatase-like_dom"/>
</dbReference>
<dbReference type="AlphaFoldDB" id="A0A7S3K3I8"/>
<dbReference type="PROSITE" id="PS51746">
    <property type="entry name" value="PPM_2"/>
    <property type="match status" value="1"/>
</dbReference>
<evidence type="ECO:0000256" key="3">
    <source>
        <dbReference type="ARBA" id="ARBA00022801"/>
    </source>
</evidence>
<dbReference type="PROSITE" id="PS01032">
    <property type="entry name" value="PPM_1"/>
    <property type="match status" value="1"/>
</dbReference>
<keyword evidence="2" id="KW-0479">Metal-binding</keyword>
<dbReference type="Gene3D" id="3.60.40.10">
    <property type="entry name" value="PPM-type phosphatase domain"/>
    <property type="match status" value="2"/>
</dbReference>
<proteinExistence type="inferred from homology"/>
<keyword evidence="3 5" id="KW-0378">Hydrolase</keyword>
<dbReference type="GO" id="GO:0046872">
    <property type="term" value="F:metal ion binding"/>
    <property type="evidence" value="ECO:0007669"/>
    <property type="project" value="UniProtKB-KW"/>
</dbReference>
<protein>
    <recommendedName>
        <fullName evidence="7">PPM-type phosphatase domain-containing protein</fullName>
    </recommendedName>
</protein>
<feature type="domain" description="PPM-type phosphatase" evidence="7">
    <location>
        <begin position="6"/>
        <end position="447"/>
    </location>
</feature>
<evidence type="ECO:0000259" key="7">
    <source>
        <dbReference type="PROSITE" id="PS51746"/>
    </source>
</evidence>
<reference evidence="8" key="1">
    <citation type="submission" date="2021-01" db="EMBL/GenBank/DDBJ databases">
        <authorList>
            <person name="Corre E."/>
            <person name="Pelletier E."/>
            <person name="Niang G."/>
            <person name="Scheremetjew M."/>
            <person name="Finn R."/>
            <person name="Kale V."/>
            <person name="Holt S."/>
            <person name="Cochrane G."/>
            <person name="Meng A."/>
            <person name="Brown T."/>
            <person name="Cohen L."/>
        </authorList>
    </citation>
    <scope>NUCLEOTIDE SEQUENCE</scope>
    <source>
        <strain evidence="8">CCMP1510</strain>
    </source>
</reference>
<evidence type="ECO:0000256" key="6">
    <source>
        <dbReference type="SAM" id="MobiDB-lite"/>
    </source>
</evidence>
<accession>A0A7S3K3I8</accession>
<feature type="region of interest" description="Disordered" evidence="6">
    <location>
        <begin position="217"/>
        <end position="268"/>
    </location>
</feature>
<organism evidence="8">
    <name type="scientific">Aureoumbra lagunensis</name>
    <dbReference type="NCBI Taxonomy" id="44058"/>
    <lineage>
        <taxon>Eukaryota</taxon>
        <taxon>Sar</taxon>
        <taxon>Stramenopiles</taxon>
        <taxon>Ochrophyta</taxon>
        <taxon>Pelagophyceae</taxon>
        <taxon>Pelagomonadales</taxon>
        <taxon>Aureoumbra</taxon>
    </lineage>
</organism>
<name>A0A7S3K3I8_9STRA</name>
<evidence type="ECO:0000256" key="5">
    <source>
        <dbReference type="RuleBase" id="RU003465"/>
    </source>
</evidence>
<dbReference type="PANTHER" id="PTHR47992">
    <property type="entry name" value="PROTEIN PHOSPHATASE"/>
    <property type="match status" value="1"/>
</dbReference>
<dbReference type="InterPro" id="IPR036457">
    <property type="entry name" value="PPM-type-like_dom_sf"/>
</dbReference>
<dbReference type="Pfam" id="PF00481">
    <property type="entry name" value="PP2C"/>
    <property type="match status" value="2"/>
</dbReference>
<evidence type="ECO:0000256" key="2">
    <source>
        <dbReference type="ARBA" id="ARBA00022723"/>
    </source>
</evidence>
<gene>
    <name evidence="8" type="ORF">ALAG00032_LOCUS12333</name>
</gene>
<dbReference type="InterPro" id="IPR015655">
    <property type="entry name" value="PP2C"/>
</dbReference>
<evidence type="ECO:0000256" key="4">
    <source>
        <dbReference type="ARBA" id="ARBA00022912"/>
    </source>
</evidence>
<sequence>MALYIRDGAAIAPGRKGKNEDRLAKKSIRLRNGKKLQFFSVFDGHGGKEAAEKCVDELHVRVADLLNSSFSTILEKDEEEKILKSAVAKAFWDIDDDLGSQGITAGTTATTLLLLFNEDSNQPYKAMIAWIGDSIGLCYDVVQGTRFNMTTRHNPEQDSEMQKLQAIWKLRKKAQRSGRALLSTTSSQKKIFETLDGSCSGQTSAIGDRNLSCDDTTIMNDTKDQSGKMLSLSEEDEGTQINNDTAKRSSPHNSDLDDGSPWDPDFVPISDRPGLAEDILHREAKITQSMRNFMRAQSPDFQELERQDTDVGPRSCCPLTGKPIGPIVVRAAWSNRKGKHIAGASTTVSRSIGDWDASRAVIPEADFVSWNLPPTENTDHIQFYHRVLLASDGLWDVLPQKRIEFILATTLDPQDACDKLMDDAKKKSIKSGFRTYKDDTALIIVDIKANGALPKMAAAGASTPCTCNIS</sequence>
<dbReference type="SUPFAM" id="SSF81606">
    <property type="entry name" value="PP2C-like"/>
    <property type="match status" value="1"/>
</dbReference>
<evidence type="ECO:0000256" key="1">
    <source>
        <dbReference type="ARBA" id="ARBA00004170"/>
    </source>
</evidence>
<comment type="similarity">
    <text evidence="5">Belongs to the PP2C family.</text>
</comment>
<dbReference type="SMART" id="SM00332">
    <property type="entry name" value="PP2Cc"/>
    <property type="match status" value="1"/>
</dbReference>
<dbReference type="EMBL" id="HBIJ01018712">
    <property type="protein sequence ID" value="CAE0371551.1"/>
    <property type="molecule type" value="Transcribed_RNA"/>
</dbReference>
<evidence type="ECO:0000313" key="8">
    <source>
        <dbReference type="EMBL" id="CAE0371551.1"/>
    </source>
</evidence>
<comment type="subcellular location">
    <subcellularLocation>
        <location evidence="1">Membrane</location>
        <topology evidence="1">Peripheral membrane protein</topology>
    </subcellularLocation>
</comment>
<keyword evidence="4 5" id="KW-0904">Protein phosphatase</keyword>
<dbReference type="GO" id="GO:0016020">
    <property type="term" value="C:membrane"/>
    <property type="evidence" value="ECO:0007669"/>
    <property type="project" value="UniProtKB-SubCell"/>
</dbReference>